<evidence type="ECO:0000256" key="4">
    <source>
        <dbReference type="SAM" id="SignalP"/>
    </source>
</evidence>
<dbReference type="GO" id="GO:0016042">
    <property type="term" value="P:lipid catabolic process"/>
    <property type="evidence" value="ECO:0007669"/>
    <property type="project" value="UniProtKB-KW"/>
</dbReference>
<evidence type="ECO:0000256" key="1">
    <source>
        <dbReference type="ARBA" id="ARBA00022801"/>
    </source>
</evidence>
<sequence>MTNFKQKLGRILGLGMLSLLPSLPLLAAETITFSVWPAGEFNRSLKSLENFAKTGKINSDLVLFTKKFFPEDLVQIRHVLNESLPINEVEAFRFFNTAFGQELIKQFSQLLKSPPDQSQPLLEGAIISAAADPDGLNIINVLKNYDSPTLALNLETVRNSIDEADQLYQATERIFNWLDRQAAAEAIPLPSSINLSNLASKGNQTWTSETLRIPRPNRDPLTVFVYLPEKSSQPAPLIVIAPGLNSDFQSLSYVAQHLASYGFAIVGINFPESDAKRLYDALHGLDTLPTPNAWMEQPKDVSLVLDTLEQKMQSYPNWQGKIDTQNTGILGQSLGGYTAIATGGANIEWDYLLKECAKLNDVNQINLNPALLWQCQGINAAAPLRDLQDSRIKAVIAVNPVTNPVFGNQGIDKISVPIMFIAGSSDIFAPSLSQQIFPFSDLNKKDKYLLLVKNGTHLSFLTGVEGLPEFIIGKGQNLADDYLKSISLAFFNFYLNQQAEFESYLTDEAVQKMGKQPLALHLIRSLTQEQLEQALKQHLNTGLE</sequence>
<evidence type="ECO:0000313" key="7">
    <source>
        <dbReference type="Proteomes" id="UP000318616"/>
    </source>
</evidence>
<name>A0A552LZN5_9CHRO</name>
<dbReference type="Pfam" id="PF07176">
    <property type="entry name" value="DUF1400"/>
    <property type="match status" value="1"/>
</dbReference>
<reference evidence="6 7" key="1">
    <citation type="submission" date="2019-01" db="EMBL/GenBank/DDBJ databases">
        <title>Coherence of Microcystis species and biogeography revealed through population genomics.</title>
        <authorList>
            <person name="Perez-Carrascal O.M."/>
            <person name="Terrat Y."/>
            <person name="Giani A."/>
            <person name="Fortin N."/>
            <person name="Tromas N."/>
            <person name="Shapiro B.J."/>
        </authorList>
    </citation>
    <scope>NUCLEOTIDE SEQUENCE [LARGE SCALE GENOMIC DNA]</scope>
    <source>
        <strain evidence="6">Mw_MB_S_20031200_S109D</strain>
    </source>
</reference>
<proteinExistence type="predicted"/>
<accession>A0A552LZN5</accession>
<dbReference type="SUPFAM" id="SSF53474">
    <property type="entry name" value="alpha/beta-Hydrolases"/>
    <property type="match status" value="1"/>
</dbReference>
<protein>
    <submittedName>
        <fullName evidence="6">Alpha/beta hydrolase</fullName>
    </submittedName>
</protein>
<evidence type="ECO:0000256" key="2">
    <source>
        <dbReference type="ARBA" id="ARBA00022963"/>
    </source>
</evidence>
<keyword evidence="1 6" id="KW-0378">Hydrolase</keyword>
<dbReference type="Proteomes" id="UP000318616">
    <property type="component" value="Unassembled WGS sequence"/>
</dbReference>
<organism evidence="6 7">
    <name type="scientific">Microcystis wesenbergii Mw_MB_S_20031200_S109D</name>
    <dbReference type="NCBI Taxonomy" id="2486241"/>
    <lineage>
        <taxon>Bacteria</taxon>
        <taxon>Bacillati</taxon>
        <taxon>Cyanobacteriota</taxon>
        <taxon>Cyanophyceae</taxon>
        <taxon>Oscillatoriophycideae</taxon>
        <taxon>Chroococcales</taxon>
        <taxon>Microcystaceae</taxon>
        <taxon>Microcystis</taxon>
    </lineage>
</organism>
<feature type="domain" description="DUF1400" evidence="5">
    <location>
        <begin position="27"/>
        <end position="153"/>
    </location>
</feature>
<dbReference type="GO" id="GO:0003847">
    <property type="term" value="F:1-alkyl-2-acetylglycerophosphocholine esterase activity"/>
    <property type="evidence" value="ECO:0007669"/>
    <property type="project" value="TreeGrafter"/>
</dbReference>
<dbReference type="PANTHER" id="PTHR10272">
    <property type="entry name" value="PLATELET-ACTIVATING FACTOR ACETYLHYDROLASE"/>
    <property type="match status" value="1"/>
</dbReference>
<dbReference type="PANTHER" id="PTHR10272:SF13">
    <property type="entry name" value="POLY(ETHYLENE TEREPHTHALATE) HYDROLASE"/>
    <property type="match status" value="1"/>
</dbReference>
<gene>
    <name evidence="6" type="ORF">EWV88_07490</name>
</gene>
<keyword evidence="2" id="KW-0442">Lipid degradation</keyword>
<keyword evidence="3" id="KW-0443">Lipid metabolism</keyword>
<evidence type="ECO:0000259" key="5">
    <source>
        <dbReference type="Pfam" id="PF07176"/>
    </source>
</evidence>
<keyword evidence="4" id="KW-0732">Signal</keyword>
<dbReference type="EMBL" id="SFAP01000100">
    <property type="protein sequence ID" value="TRV25674.1"/>
    <property type="molecule type" value="Genomic_DNA"/>
</dbReference>
<dbReference type="AlphaFoldDB" id="A0A552LZN5"/>
<feature type="chain" id="PRO_5021934066" evidence="4">
    <location>
        <begin position="28"/>
        <end position="544"/>
    </location>
</feature>
<evidence type="ECO:0000313" key="6">
    <source>
        <dbReference type="EMBL" id="TRV25674.1"/>
    </source>
</evidence>
<comment type="caution">
    <text evidence="6">The sequence shown here is derived from an EMBL/GenBank/DDBJ whole genome shotgun (WGS) entry which is preliminary data.</text>
</comment>
<dbReference type="Gene3D" id="3.40.50.1820">
    <property type="entry name" value="alpha/beta hydrolase"/>
    <property type="match status" value="1"/>
</dbReference>
<evidence type="ECO:0000256" key="3">
    <source>
        <dbReference type="ARBA" id="ARBA00023098"/>
    </source>
</evidence>
<feature type="signal peptide" evidence="4">
    <location>
        <begin position="1"/>
        <end position="27"/>
    </location>
</feature>
<dbReference type="InterPro" id="IPR029058">
    <property type="entry name" value="AB_hydrolase_fold"/>
</dbReference>
<dbReference type="InterPro" id="IPR010802">
    <property type="entry name" value="DUF1400"/>
</dbReference>